<dbReference type="Gene3D" id="2.170.130.10">
    <property type="entry name" value="TonB-dependent receptor, plug domain"/>
    <property type="match status" value="1"/>
</dbReference>
<name>E6W0B8_DESIS</name>
<dbReference type="SUPFAM" id="SSF56935">
    <property type="entry name" value="Porins"/>
    <property type="match status" value="1"/>
</dbReference>
<comment type="similarity">
    <text evidence="10 11">Belongs to the TonB-dependent receptor family.</text>
</comment>
<evidence type="ECO:0000259" key="15">
    <source>
        <dbReference type="Pfam" id="PF07715"/>
    </source>
</evidence>
<dbReference type="InParanoid" id="E6W0B8"/>
<dbReference type="EMBL" id="CP002432">
    <property type="protein sequence ID" value="ADU66336.1"/>
    <property type="molecule type" value="Genomic_DNA"/>
</dbReference>
<dbReference type="InterPro" id="IPR037066">
    <property type="entry name" value="Plug_dom_sf"/>
</dbReference>
<dbReference type="CDD" id="cd01347">
    <property type="entry name" value="ligand_gated_channel"/>
    <property type="match status" value="1"/>
</dbReference>
<comment type="subcellular location">
    <subcellularLocation>
        <location evidence="1 10">Cell outer membrane</location>
        <topology evidence="1 10">Multi-pass membrane protein</topology>
    </subcellularLocation>
</comment>
<evidence type="ECO:0000256" key="3">
    <source>
        <dbReference type="ARBA" id="ARBA00022452"/>
    </source>
</evidence>
<keyword evidence="6" id="KW-0406">Ion transport</keyword>
<dbReference type="Proteomes" id="UP000002572">
    <property type="component" value="Chromosome"/>
</dbReference>
<keyword evidence="17" id="KW-1185">Reference proteome</keyword>
<dbReference type="Gene3D" id="2.40.170.20">
    <property type="entry name" value="TonB-dependent receptor, beta-barrel domain"/>
    <property type="match status" value="1"/>
</dbReference>
<dbReference type="PANTHER" id="PTHR30069:SF53">
    <property type="entry name" value="COLICIN I RECEPTOR-RELATED"/>
    <property type="match status" value="1"/>
</dbReference>
<evidence type="ECO:0000256" key="6">
    <source>
        <dbReference type="ARBA" id="ARBA00023065"/>
    </source>
</evidence>
<feature type="region of interest" description="Disordered" evidence="12">
    <location>
        <begin position="213"/>
        <end position="234"/>
    </location>
</feature>
<keyword evidence="5 13" id="KW-0732">Signal</keyword>
<keyword evidence="3 10" id="KW-1134">Transmembrane beta strand</keyword>
<sequence length="616" mass="67550">MRIGSLLYPAAISASLMSFAAVSVLAEEATPVRLETTVVTATRTAQTVDETLASVTVITREEIERGQYQSLPDLLATIPGVQVNQDGGLGTNTSIYLRGTSTNQTLVLVDGIRIRSATTGAASLQYIPLSQIDRVEVVRGPRSTLYGADAVGGVIQVFTRSGEAGTRGEVTVGGGSHGTAEGRAFFATASGNSHYSLGIGHLRSDGIDAQKNDVPDAFGWGNTPDEPDKDGYREDSLSVRFGHEFSPGNSLQFTGLHAEGESEYDGTSQNSADFIQQALGLTLHLLPTDTLSVTVQASQSQDRSENFLDGTFSSLFDTKQQQFSVQGDLFLRDSDVLTIGSDYTKDKVRSDTDYDERSRDNSALFTQYQLEHMNHSILVGVRYDDNEQFGGHTTYNAGYGLRLPHDLKLGLNYGTAFRAPTFNELYYPDPWGWGGGNPDLKPEESTSYEISLQQSLPNAYWRTSLFRTEIDNMISGWPAENISRARIDGMELDGGYRLTSQWNISAAITLQDPKDRDSGNLLARRAEQMATVNLDGDFGKTRVSVTAQGFSERYDDGANTLRLPGYGLLHLRGEYDIAPNWLLQARIENVLDKEYEEVATYNTPGRSAYLYASYRF</sequence>
<dbReference type="AlphaFoldDB" id="E6W0B8"/>
<dbReference type="InterPro" id="IPR000531">
    <property type="entry name" value="Beta-barrel_TonB"/>
</dbReference>
<evidence type="ECO:0000256" key="10">
    <source>
        <dbReference type="PROSITE-ProRule" id="PRU01360"/>
    </source>
</evidence>
<dbReference type="GO" id="GO:0006811">
    <property type="term" value="P:monoatomic ion transport"/>
    <property type="evidence" value="ECO:0007669"/>
    <property type="project" value="UniProtKB-KW"/>
</dbReference>
<keyword evidence="8 10" id="KW-0472">Membrane</keyword>
<dbReference type="GO" id="GO:0015889">
    <property type="term" value="P:cobalamin transport"/>
    <property type="evidence" value="ECO:0007669"/>
    <property type="project" value="TreeGrafter"/>
</dbReference>
<dbReference type="Pfam" id="PF00593">
    <property type="entry name" value="TonB_dep_Rec_b-barrel"/>
    <property type="match status" value="1"/>
</dbReference>
<dbReference type="HOGENOM" id="CLU_008287_18_5_0"/>
<dbReference type="InterPro" id="IPR012910">
    <property type="entry name" value="Plug_dom"/>
</dbReference>
<dbReference type="PROSITE" id="PS52016">
    <property type="entry name" value="TONB_DEPENDENT_REC_3"/>
    <property type="match status" value="1"/>
</dbReference>
<protein>
    <submittedName>
        <fullName evidence="16">TonB-dependent receptor plug</fullName>
    </submittedName>
</protein>
<reference evidence="16 17" key="1">
    <citation type="submission" date="2010-12" db="EMBL/GenBank/DDBJ databases">
        <title>Complete sequence of Desulfurispirillum indicum S5.</title>
        <authorList>
            <consortium name="US DOE Joint Genome Institute"/>
            <person name="Lucas S."/>
            <person name="Copeland A."/>
            <person name="Lapidus A."/>
            <person name="Cheng J.-F."/>
            <person name="Goodwin L."/>
            <person name="Pitluck S."/>
            <person name="Chertkov O."/>
            <person name="Held B."/>
            <person name="Detter J.C."/>
            <person name="Han C."/>
            <person name="Tapia R."/>
            <person name="Land M."/>
            <person name="Hauser L."/>
            <person name="Kyrpides N."/>
            <person name="Ivanova N."/>
            <person name="Mikhailova N."/>
            <person name="Haggblom M."/>
            <person name="Rauschenbach I."/>
            <person name="Bini E."/>
            <person name="Woyke T."/>
        </authorList>
    </citation>
    <scope>NUCLEOTIDE SEQUENCE [LARGE SCALE GENOMIC DNA]</scope>
    <source>
        <strain evidence="17">ATCC BAA-1389 / DSM 22839 / S5</strain>
    </source>
</reference>
<evidence type="ECO:0000313" key="17">
    <source>
        <dbReference type="Proteomes" id="UP000002572"/>
    </source>
</evidence>
<dbReference type="FunCoup" id="E6W0B8">
    <property type="interactions" value="57"/>
</dbReference>
<keyword evidence="4 10" id="KW-0812">Transmembrane</keyword>
<dbReference type="InterPro" id="IPR036942">
    <property type="entry name" value="Beta-barrel_TonB_sf"/>
</dbReference>
<evidence type="ECO:0000256" key="4">
    <source>
        <dbReference type="ARBA" id="ARBA00022692"/>
    </source>
</evidence>
<feature type="chain" id="PRO_5003211274" evidence="13">
    <location>
        <begin position="21"/>
        <end position="616"/>
    </location>
</feature>
<organism evidence="16 17">
    <name type="scientific">Desulfurispirillum indicum (strain ATCC BAA-1389 / DSM 22839 / S5)</name>
    <dbReference type="NCBI Taxonomy" id="653733"/>
    <lineage>
        <taxon>Bacteria</taxon>
        <taxon>Pseudomonadati</taxon>
        <taxon>Chrysiogenota</taxon>
        <taxon>Chrysiogenia</taxon>
        <taxon>Chrysiogenales</taxon>
        <taxon>Chrysiogenaceae</taxon>
        <taxon>Desulfurispirillum</taxon>
    </lineage>
</organism>
<evidence type="ECO:0000259" key="14">
    <source>
        <dbReference type="Pfam" id="PF00593"/>
    </source>
</evidence>
<gene>
    <name evidence="16" type="ordered locus">Selin_1606</name>
</gene>
<evidence type="ECO:0000256" key="13">
    <source>
        <dbReference type="SAM" id="SignalP"/>
    </source>
</evidence>
<dbReference type="RefSeq" id="WP_013506216.1">
    <property type="nucleotide sequence ID" value="NC_014836.1"/>
</dbReference>
<evidence type="ECO:0000256" key="1">
    <source>
        <dbReference type="ARBA" id="ARBA00004571"/>
    </source>
</evidence>
<dbReference type="eggNOG" id="COG4206">
    <property type="taxonomic scope" value="Bacteria"/>
</dbReference>
<evidence type="ECO:0000313" key="16">
    <source>
        <dbReference type="EMBL" id="ADU66336.1"/>
    </source>
</evidence>
<dbReference type="KEGG" id="din:Selin_1606"/>
<evidence type="ECO:0000256" key="11">
    <source>
        <dbReference type="RuleBase" id="RU003357"/>
    </source>
</evidence>
<feature type="signal peptide" evidence="13">
    <location>
        <begin position="1"/>
        <end position="20"/>
    </location>
</feature>
<evidence type="ECO:0000256" key="8">
    <source>
        <dbReference type="ARBA" id="ARBA00023136"/>
    </source>
</evidence>
<accession>E6W0B8</accession>
<dbReference type="OrthoDB" id="5389752at2"/>
<keyword evidence="16" id="KW-0675">Receptor</keyword>
<dbReference type="PANTHER" id="PTHR30069">
    <property type="entry name" value="TONB-DEPENDENT OUTER MEMBRANE RECEPTOR"/>
    <property type="match status" value="1"/>
</dbReference>
<evidence type="ECO:0000256" key="12">
    <source>
        <dbReference type="SAM" id="MobiDB-lite"/>
    </source>
</evidence>
<evidence type="ECO:0000256" key="9">
    <source>
        <dbReference type="ARBA" id="ARBA00023237"/>
    </source>
</evidence>
<feature type="domain" description="TonB-dependent receptor plug" evidence="15">
    <location>
        <begin position="48"/>
        <end position="154"/>
    </location>
</feature>
<evidence type="ECO:0000256" key="2">
    <source>
        <dbReference type="ARBA" id="ARBA00022448"/>
    </source>
</evidence>
<evidence type="ECO:0000256" key="7">
    <source>
        <dbReference type="ARBA" id="ARBA00023077"/>
    </source>
</evidence>
<evidence type="ECO:0000256" key="5">
    <source>
        <dbReference type="ARBA" id="ARBA00022729"/>
    </source>
</evidence>
<proteinExistence type="inferred from homology"/>
<keyword evidence="9 10" id="KW-0998">Cell outer membrane</keyword>
<dbReference type="GO" id="GO:0009279">
    <property type="term" value="C:cell outer membrane"/>
    <property type="evidence" value="ECO:0007669"/>
    <property type="project" value="UniProtKB-SubCell"/>
</dbReference>
<dbReference type="Pfam" id="PF07715">
    <property type="entry name" value="Plug"/>
    <property type="match status" value="1"/>
</dbReference>
<dbReference type="STRING" id="653733.Selin_1606"/>
<dbReference type="InterPro" id="IPR039426">
    <property type="entry name" value="TonB-dep_rcpt-like"/>
</dbReference>
<feature type="domain" description="TonB-dependent receptor-like beta-barrel" evidence="14">
    <location>
        <begin position="203"/>
        <end position="590"/>
    </location>
</feature>
<keyword evidence="7 11" id="KW-0798">TonB box</keyword>
<keyword evidence="2 10" id="KW-0813">Transport</keyword>